<dbReference type="EMBL" id="JAUSTY010000003">
    <property type="protein sequence ID" value="MDQ0164976.1"/>
    <property type="molecule type" value="Genomic_DNA"/>
</dbReference>
<keyword evidence="3" id="KW-0547">Nucleotide-binding</keyword>
<dbReference type="Pfam" id="PF00664">
    <property type="entry name" value="ABC_membrane"/>
    <property type="match status" value="1"/>
</dbReference>
<sequence>MRRILSSITDGNPQLLKKSIILNLLAGVFRALPYGLVILAIYEFISPLQDGGSELNGRNIMWIVIGIILSLILQYMFTYKGNVAASIASFEIGKQGRLAFGEHLRRLSLGFFKSYNRGDVANLLLQDFSRKEQIIYNLVPNVSGALALPVLTAIFLVFYDWRLTLALISVLPIAAGVIAFALYLLGGIGRKINSHVNRSAHLLLDYLDGMKAIKLHGRTGPQFQALQEAFQETKLQQIKSEVFTVPLILLANSVIQAGFVLVLLLGSYYFIGGTLTLPIFILFLIVSTRFYEPFFQLLMDVTLIRFFQLSVKRIDEVKSERLLPGNQPFPAGAPSIKFDKVTFSYGGRNVLRDVTFSISAHHLVALVGTSGSGKTTITRLLARFWDVQEGRITIQGEDIKTLDQEQLLLNMSMVFQDVYLFKDTIYNNIKIGHPEATYEQVVEAAKKAHCHDFISNLPDGYETQVGEGGSTLSGGEKQRISIARALLKDAPILLLDEATASLDPENEWFIQQGLQALIQNKTVIVIAHRLHTIVHADQIIVLDEGEVTATGTHEELLAQDGIYSRLWSIQQSARGWKISNT</sequence>
<dbReference type="GO" id="GO:0005524">
    <property type="term" value="F:ATP binding"/>
    <property type="evidence" value="ECO:0007669"/>
    <property type="project" value="UniProtKB-KW"/>
</dbReference>
<dbReference type="RefSeq" id="WP_307391392.1">
    <property type="nucleotide sequence ID" value="NZ_BAAADK010000010.1"/>
</dbReference>
<comment type="subcellular location">
    <subcellularLocation>
        <location evidence="1">Cell membrane</location>
        <topology evidence="1">Multi-pass membrane protein</topology>
    </subcellularLocation>
</comment>
<evidence type="ECO:0000256" key="4">
    <source>
        <dbReference type="ARBA" id="ARBA00022840"/>
    </source>
</evidence>
<dbReference type="InterPro" id="IPR011527">
    <property type="entry name" value="ABC1_TM_dom"/>
</dbReference>
<evidence type="ECO:0000256" key="3">
    <source>
        <dbReference type="ARBA" id="ARBA00022741"/>
    </source>
</evidence>
<evidence type="ECO:0000259" key="9">
    <source>
        <dbReference type="PROSITE" id="PS50929"/>
    </source>
</evidence>
<proteinExistence type="predicted"/>
<dbReference type="InterPro" id="IPR036640">
    <property type="entry name" value="ABC1_TM_sf"/>
</dbReference>
<dbReference type="InterPro" id="IPR039421">
    <property type="entry name" value="Type_1_exporter"/>
</dbReference>
<dbReference type="PROSITE" id="PS00211">
    <property type="entry name" value="ABC_TRANSPORTER_1"/>
    <property type="match status" value="1"/>
</dbReference>
<dbReference type="Gene3D" id="3.40.50.300">
    <property type="entry name" value="P-loop containing nucleotide triphosphate hydrolases"/>
    <property type="match status" value="1"/>
</dbReference>
<dbReference type="InterPro" id="IPR003439">
    <property type="entry name" value="ABC_transporter-like_ATP-bd"/>
</dbReference>
<dbReference type="InterPro" id="IPR017871">
    <property type="entry name" value="ABC_transporter-like_CS"/>
</dbReference>
<dbReference type="SUPFAM" id="SSF90123">
    <property type="entry name" value="ABC transporter transmembrane region"/>
    <property type="match status" value="1"/>
</dbReference>
<feature type="transmembrane region" description="Helical" evidence="7">
    <location>
        <begin position="134"/>
        <end position="159"/>
    </location>
</feature>
<evidence type="ECO:0000256" key="1">
    <source>
        <dbReference type="ARBA" id="ARBA00004651"/>
    </source>
</evidence>
<dbReference type="SUPFAM" id="SSF52540">
    <property type="entry name" value="P-loop containing nucleoside triphosphate hydrolases"/>
    <property type="match status" value="1"/>
</dbReference>
<dbReference type="PANTHER" id="PTHR24221:SF397">
    <property type="entry name" value="ABC TRANSPORTER, ATP-BINDING TRANSMEMBRANE PROTEIN"/>
    <property type="match status" value="1"/>
</dbReference>
<dbReference type="CDD" id="cd07346">
    <property type="entry name" value="ABC_6TM_exporters"/>
    <property type="match status" value="1"/>
</dbReference>
<feature type="transmembrane region" description="Helical" evidence="7">
    <location>
        <begin position="20"/>
        <end position="45"/>
    </location>
</feature>
<dbReference type="InterPro" id="IPR003593">
    <property type="entry name" value="AAA+_ATPase"/>
</dbReference>
<dbReference type="PANTHER" id="PTHR24221">
    <property type="entry name" value="ATP-BINDING CASSETTE SUB-FAMILY B"/>
    <property type="match status" value="1"/>
</dbReference>
<name>A0ABT9VVF9_9BACI</name>
<keyword evidence="6 7" id="KW-0472">Membrane</keyword>
<feature type="domain" description="ABC transmembrane type-1" evidence="9">
    <location>
        <begin position="19"/>
        <end position="304"/>
    </location>
</feature>
<evidence type="ECO:0000313" key="10">
    <source>
        <dbReference type="EMBL" id="MDQ0164976.1"/>
    </source>
</evidence>
<feature type="transmembrane region" description="Helical" evidence="7">
    <location>
        <begin position="165"/>
        <end position="185"/>
    </location>
</feature>
<feature type="transmembrane region" description="Helical" evidence="7">
    <location>
        <begin position="242"/>
        <end position="262"/>
    </location>
</feature>
<keyword evidence="4 10" id="KW-0067">ATP-binding</keyword>
<evidence type="ECO:0000313" key="11">
    <source>
        <dbReference type="Proteomes" id="UP001235840"/>
    </source>
</evidence>
<dbReference type="Proteomes" id="UP001235840">
    <property type="component" value="Unassembled WGS sequence"/>
</dbReference>
<keyword evidence="11" id="KW-1185">Reference proteome</keyword>
<evidence type="ECO:0000256" key="5">
    <source>
        <dbReference type="ARBA" id="ARBA00022989"/>
    </source>
</evidence>
<keyword evidence="5 7" id="KW-1133">Transmembrane helix</keyword>
<dbReference type="PROSITE" id="PS50929">
    <property type="entry name" value="ABC_TM1F"/>
    <property type="match status" value="1"/>
</dbReference>
<dbReference type="Gene3D" id="1.20.1560.10">
    <property type="entry name" value="ABC transporter type 1, transmembrane domain"/>
    <property type="match status" value="1"/>
</dbReference>
<evidence type="ECO:0000256" key="7">
    <source>
        <dbReference type="SAM" id="Phobius"/>
    </source>
</evidence>
<comment type="caution">
    <text evidence="10">The sequence shown here is derived from an EMBL/GenBank/DDBJ whole genome shotgun (WGS) entry which is preliminary data.</text>
</comment>
<organism evidence="10 11">
    <name type="scientific">Caldalkalibacillus horti</name>
    <dbReference type="NCBI Taxonomy" id="77523"/>
    <lineage>
        <taxon>Bacteria</taxon>
        <taxon>Bacillati</taxon>
        <taxon>Bacillota</taxon>
        <taxon>Bacilli</taxon>
        <taxon>Bacillales</taxon>
        <taxon>Bacillaceae</taxon>
        <taxon>Caldalkalibacillus</taxon>
    </lineage>
</organism>
<accession>A0ABT9VVF9</accession>
<dbReference type="Pfam" id="PF00005">
    <property type="entry name" value="ABC_tran"/>
    <property type="match status" value="1"/>
</dbReference>
<evidence type="ECO:0000256" key="2">
    <source>
        <dbReference type="ARBA" id="ARBA00022692"/>
    </source>
</evidence>
<protein>
    <submittedName>
        <fullName evidence="10">ATP-binding cassette subfamily B protein</fullName>
    </submittedName>
</protein>
<reference evidence="10 11" key="1">
    <citation type="submission" date="2023-07" db="EMBL/GenBank/DDBJ databases">
        <title>Genomic Encyclopedia of Type Strains, Phase IV (KMG-IV): sequencing the most valuable type-strain genomes for metagenomic binning, comparative biology and taxonomic classification.</title>
        <authorList>
            <person name="Goeker M."/>
        </authorList>
    </citation>
    <scope>NUCLEOTIDE SEQUENCE [LARGE SCALE GENOMIC DNA]</scope>
    <source>
        <strain evidence="10 11">DSM 12751</strain>
    </source>
</reference>
<dbReference type="InterPro" id="IPR027417">
    <property type="entry name" value="P-loop_NTPase"/>
</dbReference>
<feature type="domain" description="ABC transporter" evidence="8">
    <location>
        <begin position="336"/>
        <end position="569"/>
    </location>
</feature>
<keyword evidence="2 7" id="KW-0812">Transmembrane</keyword>
<dbReference type="SMART" id="SM00382">
    <property type="entry name" value="AAA"/>
    <property type="match status" value="1"/>
</dbReference>
<feature type="transmembrane region" description="Helical" evidence="7">
    <location>
        <begin position="268"/>
        <end position="286"/>
    </location>
</feature>
<gene>
    <name evidence="10" type="ORF">J2S11_000876</name>
</gene>
<feature type="transmembrane region" description="Helical" evidence="7">
    <location>
        <begin position="60"/>
        <end position="77"/>
    </location>
</feature>
<dbReference type="PROSITE" id="PS50893">
    <property type="entry name" value="ABC_TRANSPORTER_2"/>
    <property type="match status" value="1"/>
</dbReference>
<evidence type="ECO:0000256" key="6">
    <source>
        <dbReference type="ARBA" id="ARBA00023136"/>
    </source>
</evidence>
<evidence type="ECO:0000259" key="8">
    <source>
        <dbReference type="PROSITE" id="PS50893"/>
    </source>
</evidence>